<feature type="compositionally biased region" description="Polar residues" evidence="1">
    <location>
        <begin position="31"/>
        <end position="50"/>
    </location>
</feature>
<evidence type="ECO:0000313" key="2">
    <source>
        <dbReference type="EMBL" id="MCM2373623.1"/>
    </source>
</evidence>
<reference evidence="2 3" key="1">
    <citation type="journal article" date="2022" name="Syst. Appl. Microbiol.">
        <title>Rhodopirellula aestuarii sp. nov., a novel member of the genus Rhodopirellula isolated from brackish sediments collected in the Tagus River estuary, Portugal.</title>
        <authorList>
            <person name="Vitorino I.R."/>
            <person name="Klimek D."/>
            <person name="Calusinska M."/>
            <person name="Lobo-da-Cunha A."/>
            <person name="Vasconcelos V."/>
            <person name="Lage O.M."/>
        </authorList>
    </citation>
    <scope>NUCLEOTIDE SEQUENCE [LARGE SCALE GENOMIC DNA]</scope>
    <source>
        <strain evidence="2 3">ICT_H3.1</strain>
    </source>
</reference>
<evidence type="ECO:0000313" key="3">
    <source>
        <dbReference type="Proteomes" id="UP001202961"/>
    </source>
</evidence>
<evidence type="ECO:0000256" key="1">
    <source>
        <dbReference type="SAM" id="MobiDB-lite"/>
    </source>
</evidence>
<proteinExistence type="predicted"/>
<protein>
    <submittedName>
        <fullName evidence="2">Uncharacterized protein</fullName>
    </submittedName>
</protein>
<keyword evidence="3" id="KW-1185">Reference proteome</keyword>
<dbReference type="EMBL" id="JAMQBK010000063">
    <property type="protein sequence ID" value="MCM2373623.1"/>
    <property type="molecule type" value="Genomic_DNA"/>
</dbReference>
<accession>A0ABT0U9Q7</accession>
<dbReference type="Proteomes" id="UP001202961">
    <property type="component" value="Unassembled WGS sequence"/>
</dbReference>
<feature type="region of interest" description="Disordered" evidence="1">
    <location>
        <begin position="1"/>
        <end position="75"/>
    </location>
</feature>
<comment type="caution">
    <text evidence="2">The sequence shown here is derived from an EMBL/GenBank/DDBJ whole genome shotgun (WGS) entry which is preliminary data.</text>
</comment>
<sequence>MNRFFRVLPDDEQTGGKSQNKGSKFIAEPLPSNTFISLDTPSEHPSTVNSFPLARGRTHDASRLDNPAGGMGTVI</sequence>
<name>A0ABT0U9Q7_9BACT</name>
<organism evidence="2 3">
    <name type="scientific">Aporhodopirellula aestuarii</name>
    <dbReference type="NCBI Taxonomy" id="2950107"/>
    <lineage>
        <taxon>Bacteria</taxon>
        <taxon>Pseudomonadati</taxon>
        <taxon>Planctomycetota</taxon>
        <taxon>Planctomycetia</taxon>
        <taxon>Pirellulales</taxon>
        <taxon>Pirellulaceae</taxon>
        <taxon>Aporhodopirellula</taxon>
    </lineage>
</organism>
<gene>
    <name evidence="2" type="ORF">NB063_23670</name>
</gene>
<dbReference type="RefSeq" id="WP_250931382.1">
    <property type="nucleotide sequence ID" value="NZ_JAMQBK010000063.1"/>
</dbReference>